<dbReference type="Pfam" id="PF21956">
    <property type="entry name" value="DUF6922"/>
    <property type="match status" value="1"/>
</dbReference>
<evidence type="ECO:0000259" key="1">
    <source>
        <dbReference type="Pfam" id="PF21956"/>
    </source>
</evidence>
<sequence>MSLKREKKLPKEFKKYFWDVNLDKLSFSQNYKLIFSRILSYGSIPAIHWLFKNSDKSSIKNYVLSFGGKQLDKRSNNLWRIFFGIKHDRKTP</sequence>
<comment type="caution">
    <text evidence="2">The sequence shown here is derived from an EMBL/GenBank/DDBJ whole genome shotgun (WGS) entry which is preliminary data.</text>
</comment>
<organism evidence="2 3">
    <name type="scientific">Candidatus Saganbacteria bacterium</name>
    <dbReference type="NCBI Taxonomy" id="2575572"/>
    <lineage>
        <taxon>Bacteria</taxon>
        <taxon>Bacillati</taxon>
        <taxon>Saganbacteria</taxon>
    </lineage>
</organism>
<gene>
    <name evidence="2" type="ORF">FD145_274</name>
</gene>
<dbReference type="AlphaFoldDB" id="A0A833NXL9"/>
<dbReference type="InterPro" id="IPR053830">
    <property type="entry name" value="DUF6922"/>
</dbReference>
<accession>A0A833NXL9</accession>
<feature type="domain" description="DUF6922" evidence="1">
    <location>
        <begin position="14"/>
        <end position="53"/>
    </location>
</feature>
<protein>
    <recommendedName>
        <fullName evidence="1">DUF6922 domain-containing protein</fullName>
    </recommendedName>
</protein>
<proteinExistence type="predicted"/>
<reference evidence="2 3" key="1">
    <citation type="submission" date="2019-12" db="EMBL/GenBank/DDBJ databases">
        <authorList>
            <person name="Wolfe R."/>
            <person name="Danczak R."/>
            <person name="Wilkins M."/>
        </authorList>
    </citation>
    <scope>NUCLEOTIDE SEQUENCE [LARGE SCALE GENOMIC DNA]</scope>
    <source>
        <strain evidence="2">X2_MaxBin.013</strain>
    </source>
</reference>
<evidence type="ECO:0000313" key="2">
    <source>
        <dbReference type="EMBL" id="KAF0135136.1"/>
    </source>
</evidence>
<dbReference type="Proteomes" id="UP000488506">
    <property type="component" value="Unassembled WGS sequence"/>
</dbReference>
<dbReference type="EMBL" id="WPAF01000002">
    <property type="protein sequence ID" value="KAF0135136.1"/>
    <property type="molecule type" value="Genomic_DNA"/>
</dbReference>
<name>A0A833NXL9_UNCSA</name>
<evidence type="ECO:0000313" key="3">
    <source>
        <dbReference type="Proteomes" id="UP000488506"/>
    </source>
</evidence>